<comment type="caution">
    <text evidence="2">The sequence shown here is derived from an EMBL/GenBank/DDBJ whole genome shotgun (WGS) entry which is preliminary data.</text>
</comment>
<accession>A0ABU6FIA5</accession>
<dbReference type="Gene3D" id="3.40.140.10">
    <property type="entry name" value="Cytidine Deaminase, domain 2"/>
    <property type="match status" value="1"/>
</dbReference>
<reference evidence="2 3" key="1">
    <citation type="submission" date="2022-10" db="EMBL/GenBank/DDBJ databases">
        <authorList>
            <person name="Xie J."/>
            <person name="Shen N."/>
        </authorList>
    </citation>
    <scope>NUCLEOTIDE SEQUENCE [LARGE SCALE GENOMIC DNA]</scope>
    <source>
        <strain evidence="2 3">YIM65594</strain>
    </source>
</reference>
<dbReference type="RefSeq" id="WP_326022618.1">
    <property type="nucleotide sequence ID" value="NZ_JAOZYC010000184.1"/>
</dbReference>
<gene>
    <name evidence="2" type="ORF">OKJ99_36500</name>
</gene>
<evidence type="ECO:0000313" key="2">
    <source>
        <dbReference type="EMBL" id="MEB8343005.1"/>
    </source>
</evidence>
<dbReference type="EMBL" id="JAOZYC010000184">
    <property type="protein sequence ID" value="MEB8343005.1"/>
    <property type="molecule type" value="Genomic_DNA"/>
</dbReference>
<protein>
    <recommendedName>
        <fullName evidence="1">JAB-N domain-containing protein</fullName>
    </recommendedName>
</protein>
<sequence>MSTENRTGMAKVLLYKSASFDLLGHISLASLLFEAFRRELEHSDPQDEVDIRLRYVRKPDPRLINGPRTIHNLRSQIGRLDVTISRGGDTVVSREFSVRELLGPVLQHVVQQIDPDEEVWGFCLDHPTLSTVALARSTPEVEGTMDLNLRESRRNFAIRKVVEPPVPRIAPEELGIDPAALGPVTVLIPGETYEHLSQMKLSHRLEEGGFLLGKVRRVLEPEPDQGDGEESAERYLVEITEVTPAEHAGAGALHFTFTGDSFREVNRLLSASGDKQLMGWYHTHLFSGKESGLSSIDVDLHLGTFRQPWQVAGLVNITGDERLLRFYARFEDGVSEVEQWVGDERGRYRLERAAVVEEL</sequence>
<name>A0ABU6FIA5_9ACTN</name>
<dbReference type="Proteomes" id="UP001354931">
    <property type="component" value="Unassembled WGS sequence"/>
</dbReference>
<proteinExistence type="predicted"/>
<evidence type="ECO:0000259" key="1">
    <source>
        <dbReference type="Pfam" id="PF20011"/>
    </source>
</evidence>
<keyword evidence="3" id="KW-1185">Reference proteome</keyword>
<organism evidence="2 3">
    <name type="scientific">Streptomyces endophyticus</name>
    <dbReference type="NCBI Taxonomy" id="714166"/>
    <lineage>
        <taxon>Bacteria</taxon>
        <taxon>Bacillati</taxon>
        <taxon>Actinomycetota</taxon>
        <taxon>Actinomycetes</taxon>
        <taxon>Kitasatosporales</taxon>
        <taxon>Streptomycetaceae</taxon>
        <taxon>Streptomyces</taxon>
    </lineage>
</organism>
<dbReference type="InterPro" id="IPR045476">
    <property type="entry name" value="FvmJAB_N"/>
</dbReference>
<evidence type="ECO:0000313" key="3">
    <source>
        <dbReference type="Proteomes" id="UP001354931"/>
    </source>
</evidence>
<feature type="domain" description="JAB-N" evidence="1">
    <location>
        <begin position="12"/>
        <end position="169"/>
    </location>
</feature>
<dbReference type="Pfam" id="PF20011">
    <property type="entry name" value="fvmJAB_N"/>
    <property type="match status" value="1"/>
</dbReference>